<accession>A0A5A5TER0</accession>
<dbReference type="Proteomes" id="UP000322530">
    <property type="component" value="Unassembled WGS sequence"/>
</dbReference>
<reference evidence="1 2" key="1">
    <citation type="submission" date="2019-01" db="EMBL/GenBank/DDBJ databases">
        <title>Draft genome sequence of Dictyobacter sp. Uno17.</title>
        <authorList>
            <person name="Wang C.M."/>
            <person name="Zheng Y."/>
            <person name="Sakai Y."/>
            <person name="Abe K."/>
            <person name="Yokota A."/>
            <person name="Yabe S."/>
        </authorList>
    </citation>
    <scope>NUCLEOTIDE SEQUENCE [LARGE SCALE GENOMIC DNA]</scope>
    <source>
        <strain evidence="1 2">Uno17</strain>
    </source>
</reference>
<organism evidence="1 2">
    <name type="scientific">Dictyobacter arantiisoli</name>
    <dbReference type="NCBI Taxonomy" id="2014874"/>
    <lineage>
        <taxon>Bacteria</taxon>
        <taxon>Bacillati</taxon>
        <taxon>Chloroflexota</taxon>
        <taxon>Ktedonobacteria</taxon>
        <taxon>Ktedonobacterales</taxon>
        <taxon>Dictyobacteraceae</taxon>
        <taxon>Dictyobacter</taxon>
    </lineage>
</organism>
<dbReference type="Gene3D" id="3.40.50.1000">
    <property type="entry name" value="HAD superfamily/HAD-like"/>
    <property type="match status" value="1"/>
</dbReference>
<dbReference type="OrthoDB" id="152220at2"/>
<dbReference type="SUPFAM" id="SSF56784">
    <property type="entry name" value="HAD-like"/>
    <property type="match status" value="1"/>
</dbReference>
<dbReference type="InterPro" id="IPR023214">
    <property type="entry name" value="HAD_sf"/>
</dbReference>
<dbReference type="InterPro" id="IPR036412">
    <property type="entry name" value="HAD-like_sf"/>
</dbReference>
<dbReference type="Gene3D" id="1.10.286.50">
    <property type="match status" value="1"/>
</dbReference>
<dbReference type="EMBL" id="BIXY01000050">
    <property type="protein sequence ID" value="GCF09728.1"/>
    <property type="molecule type" value="Genomic_DNA"/>
</dbReference>
<keyword evidence="2" id="KW-1185">Reference proteome</keyword>
<gene>
    <name evidence="1" type="ORF">KDI_32920</name>
</gene>
<evidence type="ECO:0000313" key="1">
    <source>
        <dbReference type="EMBL" id="GCF09728.1"/>
    </source>
</evidence>
<dbReference type="RefSeq" id="WP_149402652.1">
    <property type="nucleotide sequence ID" value="NZ_BIXY01000050.1"/>
</dbReference>
<dbReference type="AlphaFoldDB" id="A0A5A5TER0"/>
<proteinExistence type="predicted"/>
<sequence length="228" mass="26124">MATLVFWIDVDNTLLDNDTIKERQNEALHAEVGPQLAQRYWDIYEEVRNERKVVDIPLALERFREHIALSEMDDLTYQHVHSIFTNFPFADELYPHVMETLDYLNRIGQPVIVSDGDLHYQAEKIVNSSIASAVDGRVLLFVHKQHHLAEISACYPADRYVVIDDKPQILVDIKKIKGDTVTTLFVKQGKYADAGFTDGFVPDLTVEQIGDTRFITPEQFLHPQASAR</sequence>
<evidence type="ECO:0008006" key="3">
    <source>
        <dbReference type="Google" id="ProtNLM"/>
    </source>
</evidence>
<protein>
    <recommendedName>
        <fullName evidence="3">Haloacid dehalogenase</fullName>
    </recommendedName>
</protein>
<comment type="caution">
    <text evidence="1">The sequence shown here is derived from an EMBL/GenBank/DDBJ whole genome shotgun (WGS) entry which is preliminary data.</text>
</comment>
<dbReference type="Pfam" id="PF00702">
    <property type="entry name" value="Hydrolase"/>
    <property type="match status" value="1"/>
</dbReference>
<name>A0A5A5TER0_9CHLR</name>
<evidence type="ECO:0000313" key="2">
    <source>
        <dbReference type="Proteomes" id="UP000322530"/>
    </source>
</evidence>